<gene>
    <name evidence="1" type="ORF">NC653_033842</name>
</gene>
<evidence type="ECO:0000313" key="1">
    <source>
        <dbReference type="EMBL" id="KAJ6973629.1"/>
    </source>
</evidence>
<dbReference type="EMBL" id="JAQIZT010000014">
    <property type="protein sequence ID" value="KAJ6973629.1"/>
    <property type="molecule type" value="Genomic_DNA"/>
</dbReference>
<name>A0AAD6PZK3_9ROSI</name>
<keyword evidence="2" id="KW-1185">Reference proteome</keyword>
<dbReference type="Proteomes" id="UP001164929">
    <property type="component" value="Chromosome 14"/>
</dbReference>
<dbReference type="AlphaFoldDB" id="A0AAD6PZK3"/>
<accession>A0AAD6PZK3</accession>
<evidence type="ECO:0000313" key="2">
    <source>
        <dbReference type="Proteomes" id="UP001164929"/>
    </source>
</evidence>
<proteinExistence type="predicted"/>
<protein>
    <submittedName>
        <fullName evidence="1">Uncharacterized protein</fullName>
    </submittedName>
</protein>
<organism evidence="1 2">
    <name type="scientific">Populus alba x Populus x berolinensis</name>
    <dbReference type="NCBI Taxonomy" id="444605"/>
    <lineage>
        <taxon>Eukaryota</taxon>
        <taxon>Viridiplantae</taxon>
        <taxon>Streptophyta</taxon>
        <taxon>Embryophyta</taxon>
        <taxon>Tracheophyta</taxon>
        <taxon>Spermatophyta</taxon>
        <taxon>Magnoliopsida</taxon>
        <taxon>eudicotyledons</taxon>
        <taxon>Gunneridae</taxon>
        <taxon>Pentapetalae</taxon>
        <taxon>rosids</taxon>
        <taxon>fabids</taxon>
        <taxon>Malpighiales</taxon>
        <taxon>Salicaceae</taxon>
        <taxon>Saliceae</taxon>
        <taxon>Populus</taxon>
    </lineage>
</organism>
<comment type="caution">
    <text evidence="1">The sequence shown here is derived from an EMBL/GenBank/DDBJ whole genome shotgun (WGS) entry which is preliminary data.</text>
</comment>
<reference evidence="1" key="1">
    <citation type="journal article" date="2023" name="Mol. Ecol. Resour.">
        <title>Chromosome-level genome assembly of a triploid poplar Populus alba 'Berolinensis'.</title>
        <authorList>
            <person name="Chen S."/>
            <person name="Yu Y."/>
            <person name="Wang X."/>
            <person name="Wang S."/>
            <person name="Zhang T."/>
            <person name="Zhou Y."/>
            <person name="He R."/>
            <person name="Meng N."/>
            <person name="Wang Y."/>
            <person name="Liu W."/>
            <person name="Liu Z."/>
            <person name="Liu J."/>
            <person name="Guo Q."/>
            <person name="Huang H."/>
            <person name="Sederoff R.R."/>
            <person name="Wang G."/>
            <person name="Qu G."/>
            <person name="Chen S."/>
        </authorList>
    </citation>
    <scope>NUCLEOTIDE SEQUENCE</scope>
    <source>
        <strain evidence="1">SC-2020</strain>
    </source>
</reference>
<sequence length="39" mass="4538">MYPLLILTSLMDEGIQVVLIATKNLVTLQRIEFAWIMMQ</sequence>